<dbReference type="OrthoDB" id="416652at2759"/>
<dbReference type="PANTHER" id="PTHR11675:SF43">
    <property type="entry name" value="POLYPEPTIDE N-ACETYLGALACTOSAMINYLTRANSFERASE 1"/>
    <property type="match status" value="1"/>
</dbReference>
<dbReference type="GO" id="GO:0005794">
    <property type="term" value="C:Golgi apparatus"/>
    <property type="evidence" value="ECO:0007669"/>
    <property type="project" value="TreeGrafter"/>
</dbReference>
<dbReference type="GO" id="GO:0006493">
    <property type="term" value="P:protein O-linked glycosylation"/>
    <property type="evidence" value="ECO:0007669"/>
    <property type="project" value="TreeGrafter"/>
</dbReference>
<dbReference type="GO" id="GO:0004653">
    <property type="term" value="F:polypeptide N-acetylgalactosaminyltransferase activity"/>
    <property type="evidence" value="ECO:0007669"/>
    <property type="project" value="TreeGrafter"/>
</dbReference>
<dbReference type="SUPFAM" id="SSF50370">
    <property type="entry name" value="Ricin B-like lectins"/>
    <property type="match status" value="1"/>
</dbReference>
<keyword evidence="2" id="KW-0808">Transferase</keyword>
<dbReference type="AlphaFoldDB" id="A0A4C1YPM5"/>
<dbReference type="Gene3D" id="1.10.8.460">
    <property type="entry name" value="ppGaNTase-T1 linker domain-like"/>
    <property type="match status" value="1"/>
</dbReference>
<comment type="caution">
    <text evidence="2">The sequence shown here is derived from an EMBL/GenBank/DDBJ whole genome shotgun (WGS) entry which is preliminary data.</text>
</comment>
<dbReference type="InterPro" id="IPR035992">
    <property type="entry name" value="Ricin_B-like_lectins"/>
</dbReference>
<evidence type="ECO:0000313" key="3">
    <source>
        <dbReference type="Proteomes" id="UP000299102"/>
    </source>
</evidence>
<reference evidence="2 3" key="1">
    <citation type="journal article" date="2019" name="Commun. Biol.">
        <title>The bagworm genome reveals a unique fibroin gene that provides high tensile strength.</title>
        <authorList>
            <person name="Kono N."/>
            <person name="Nakamura H."/>
            <person name="Ohtoshi R."/>
            <person name="Tomita M."/>
            <person name="Numata K."/>
            <person name="Arakawa K."/>
        </authorList>
    </citation>
    <scope>NUCLEOTIDE SEQUENCE [LARGE SCALE GENOMIC DNA]</scope>
</reference>
<name>A0A4C1YPM5_EUMVA</name>
<dbReference type="Gene3D" id="2.80.10.50">
    <property type="match status" value="1"/>
</dbReference>
<gene>
    <name evidence="2" type="primary">GalNAc-T1</name>
    <name evidence="2" type="ORF">EVAR_58201_1</name>
</gene>
<sequence length="114" mass="12716">MPLQDTPAAGDVTHRRILRDKLHCKSFRWYLENVYPEKFVPVRDTTAYGRIANAYTGLCLDSLGAEGAAPPLGMFPCQGAAGMPPPTQLYFLSFAGELRDEERCAEVQYSRLFA</sequence>
<keyword evidence="3" id="KW-1185">Reference proteome</keyword>
<dbReference type="Proteomes" id="UP000299102">
    <property type="component" value="Unassembled WGS sequence"/>
</dbReference>
<accession>A0A4C1YPM5</accession>
<evidence type="ECO:0000313" key="2">
    <source>
        <dbReference type="EMBL" id="GBP78411.1"/>
    </source>
</evidence>
<protein>
    <submittedName>
        <fullName evidence="2">Polypeptide N-acetylgalactosaminyltransferase 1</fullName>
    </submittedName>
</protein>
<evidence type="ECO:0000256" key="1">
    <source>
        <dbReference type="ARBA" id="ARBA00023157"/>
    </source>
</evidence>
<dbReference type="PANTHER" id="PTHR11675">
    <property type="entry name" value="N-ACETYLGALACTOSAMINYLTRANSFERASE"/>
    <property type="match status" value="1"/>
</dbReference>
<proteinExistence type="predicted"/>
<dbReference type="EMBL" id="BGZK01001368">
    <property type="protein sequence ID" value="GBP78411.1"/>
    <property type="molecule type" value="Genomic_DNA"/>
</dbReference>
<keyword evidence="1" id="KW-1015">Disulfide bond</keyword>
<dbReference type="STRING" id="151549.A0A4C1YPM5"/>
<organism evidence="2 3">
    <name type="scientific">Eumeta variegata</name>
    <name type="common">Bagworm moth</name>
    <name type="synonym">Eumeta japonica</name>
    <dbReference type="NCBI Taxonomy" id="151549"/>
    <lineage>
        <taxon>Eukaryota</taxon>
        <taxon>Metazoa</taxon>
        <taxon>Ecdysozoa</taxon>
        <taxon>Arthropoda</taxon>
        <taxon>Hexapoda</taxon>
        <taxon>Insecta</taxon>
        <taxon>Pterygota</taxon>
        <taxon>Neoptera</taxon>
        <taxon>Endopterygota</taxon>
        <taxon>Lepidoptera</taxon>
        <taxon>Glossata</taxon>
        <taxon>Ditrysia</taxon>
        <taxon>Tineoidea</taxon>
        <taxon>Psychidae</taxon>
        <taxon>Oiketicinae</taxon>
        <taxon>Eumeta</taxon>
    </lineage>
</organism>